<protein>
    <submittedName>
        <fullName evidence="6">Ig-like domain-containing protein</fullName>
    </submittedName>
</protein>
<gene>
    <name evidence="6" type="ORF">QF206_00715</name>
</gene>
<dbReference type="SUPFAM" id="SSF51004">
    <property type="entry name" value="C-terminal (heme d1) domain of cytochrome cd1-nitrite reductase"/>
    <property type="match status" value="1"/>
</dbReference>
<dbReference type="GO" id="GO:0016798">
    <property type="term" value="F:hydrolase activity, acting on glycosyl bonds"/>
    <property type="evidence" value="ECO:0007669"/>
    <property type="project" value="UniProtKB-KW"/>
</dbReference>
<dbReference type="Pfam" id="PF17963">
    <property type="entry name" value="Big_9"/>
    <property type="match status" value="5"/>
</dbReference>
<dbReference type="Pfam" id="PF00041">
    <property type="entry name" value="fn3"/>
    <property type="match status" value="1"/>
</dbReference>
<dbReference type="PANTHER" id="PTHR46708">
    <property type="entry name" value="TENASCIN"/>
    <property type="match status" value="1"/>
</dbReference>
<name>A0AAW6T569_9MICO</name>
<feature type="region of interest" description="Disordered" evidence="4">
    <location>
        <begin position="366"/>
        <end position="401"/>
    </location>
</feature>
<dbReference type="Gene3D" id="2.60.40.10">
    <property type="entry name" value="Immunoglobulins"/>
    <property type="match status" value="2"/>
</dbReference>
<feature type="region of interest" description="Disordered" evidence="4">
    <location>
        <begin position="1647"/>
        <end position="1680"/>
    </location>
</feature>
<dbReference type="Gene3D" id="2.60.40.3440">
    <property type="match status" value="1"/>
</dbReference>
<accession>A0AAW6T569</accession>
<evidence type="ECO:0000313" key="7">
    <source>
        <dbReference type="Proteomes" id="UP001321506"/>
    </source>
</evidence>
<dbReference type="RefSeq" id="WP_281487282.1">
    <property type="nucleotide sequence ID" value="NZ_JASATX010000001.1"/>
</dbReference>
<organism evidence="6 7">
    <name type="scientific">Ruicaihuangia caeni</name>
    <dbReference type="NCBI Taxonomy" id="3042517"/>
    <lineage>
        <taxon>Bacteria</taxon>
        <taxon>Bacillati</taxon>
        <taxon>Actinomycetota</taxon>
        <taxon>Actinomycetes</taxon>
        <taxon>Micrococcales</taxon>
        <taxon>Microbacteriaceae</taxon>
        <taxon>Ruicaihuangia</taxon>
    </lineage>
</organism>
<dbReference type="GO" id="GO:0000272">
    <property type="term" value="P:polysaccharide catabolic process"/>
    <property type="evidence" value="ECO:0007669"/>
    <property type="project" value="UniProtKB-KW"/>
</dbReference>
<evidence type="ECO:0000256" key="1">
    <source>
        <dbReference type="ARBA" id="ARBA00022737"/>
    </source>
</evidence>
<keyword evidence="3" id="KW-0624">Polysaccharide degradation</keyword>
<keyword evidence="2" id="KW-0378">Hydrolase</keyword>
<keyword evidence="3" id="KW-0119">Carbohydrate metabolism</keyword>
<dbReference type="PANTHER" id="PTHR46708:SF2">
    <property type="entry name" value="FIBRONECTIN TYPE-III DOMAIN-CONTAINING PROTEIN"/>
    <property type="match status" value="1"/>
</dbReference>
<dbReference type="NCBIfam" id="NF012211">
    <property type="entry name" value="tand_rpt_95"/>
    <property type="match status" value="1"/>
</dbReference>
<dbReference type="SMART" id="SM00060">
    <property type="entry name" value="FN3"/>
    <property type="match status" value="2"/>
</dbReference>
<dbReference type="InterPro" id="IPR036116">
    <property type="entry name" value="FN3_sf"/>
</dbReference>
<evidence type="ECO:0000256" key="3">
    <source>
        <dbReference type="ARBA" id="ARBA00023326"/>
    </source>
</evidence>
<feature type="domain" description="Fibronectin type-III" evidence="5">
    <location>
        <begin position="1566"/>
        <end position="1666"/>
    </location>
</feature>
<evidence type="ECO:0000256" key="2">
    <source>
        <dbReference type="ARBA" id="ARBA00023295"/>
    </source>
</evidence>
<proteinExistence type="predicted"/>
<keyword evidence="7" id="KW-1185">Reference proteome</keyword>
<evidence type="ECO:0000256" key="4">
    <source>
        <dbReference type="SAM" id="MobiDB-lite"/>
    </source>
</evidence>
<dbReference type="InterPro" id="IPR050991">
    <property type="entry name" value="ECM_Regulatory_Proteins"/>
</dbReference>
<evidence type="ECO:0000313" key="6">
    <source>
        <dbReference type="EMBL" id="MDI2097489.1"/>
    </source>
</evidence>
<dbReference type="InterPro" id="IPR011048">
    <property type="entry name" value="Haem_d1_sf"/>
</dbReference>
<dbReference type="EMBL" id="JASATX010000001">
    <property type="protein sequence ID" value="MDI2097489.1"/>
    <property type="molecule type" value="Genomic_DNA"/>
</dbReference>
<dbReference type="SUPFAM" id="SSF49265">
    <property type="entry name" value="Fibronectin type III"/>
    <property type="match status" value="1"/>
</dbReference>
<feature type="domain" description="Fibronectin type-III" evidence="5">
    <location>
        <begin position="1469"/>
        <end position="1563"/>
    </location>
</feature>
<dbReference type="CDD" id="cd00063">
    <property type="entry name" value="FN3"/>
    <property type="match status" value="2"/>
</dbReference>
<dbReference type="PROSITE" id="PS50853">
    <property type="entry name" value="FN3"/>
    <property type="match status" value="2"/>
</dbReference>
<dbReference type="InterPro" id="IPR013783">
    <property type="entry name" value="Ig-like_fold"/>
</dbReference>
<evidence type="ECO:0000259" key="5">
    <source>
        <dbReference type="PROSITE" id="PS50853"/>
    </source>
</evidence>
<reference evidence="6 7" key="1">
    <citation type="submission" date="2023-04" db="EMBL/GenBank/DDBJ databases">
        <title>Klugiella caeni sp. nov. isolated from the sludge of biochemical tank.</title>
        <authorList>
            <person name="Geng K."/>
        </authorList>
    </citation>
    <scope>NUCLEOTIDE SEQUENCE [LARGE SCALE GENOMIC DNA]</scope>
    <source>
        <strain evidence="6 7">YN-L-19</strain>
    </source>
</reference>
<dbReference type="InterPro" id="IPR003961">
    <property type="entry name" value="FN3_dom"/>
</dbReference>
<keyword evidence="1" id="KW-0677">Repeat</keyword>
<comment type="caution">
    <text evidence="6">The sequence shown here is derived from an EMBL/GenBank/DDBJ whole genome shotgun (WGS) entry which is preliminary data.</text>
</comment>
<keyword evidence="2" id="KW-0326">Glycosidase</keyword>
<sequence>MIDKSWFTARRRGIATILSASLIAGAITGAAVLSDGYSAQQLDLDHASVWVSNSEQQVIGRLNTQLPALDTAVELDAPATRILQTPSALLVADSANARLDVIDPATAEPAESVALPPQAPELAIAGETLAVLASDTGELWLHPVQDAGGFDSTDPPSLSLGAGSMLAASDGGAVIVLTPEGGRLNVIDGSSGALEERIDLPLEGQGDYQLAVIGDGWAVLDRGERVLFVPGGRIDLQDVLAPASIAQLQSSSASGDHALIATGDAIISVPLGGGSPRQEEIAVVGAPARPVVVESCSFAAWSGGALWRDCGGGANEILPLEGMSGRAALEFAVNGDHVVLNDTEGGASWAAQARGELVDNWDGLVHEREESESPQPDDAQSPPELERTQRAPVAVDDEFGVRPGRTTALPVLLNDYDANGDALVIDSVAQIDETLGRLELVAERQRVQLMLVPDAQGVFSFSYTISDGRGGTASATVTVTVRAPGENSPPIQVRSSTAVVETGGAATVNVLGDWVDPDGDPVYLVSASTAAPDTVTHRPSGSVIFSERGGVGAVRTAALVVSDGLAEAAGALTVEVHPSSSTPLNAESFAVIATAGDPVTVAPLSHVRGGSGTVRLNAVPARPGSVISPDFDKGTFSFRSEQVRTHLVEYVVADANGTASGVVRIEVQPRPDAGAKPITVPKTLFVRTLSSQAIDVTLTDVDPAGGVLLLTAIEETPASAGIRAEIVEQRAVRVTLTAPLTGGTAQLGYTVSNGVASAEGTVTIIEIPPPQRPQVPVAVDDVADVRVGAAIDIPVLANDYHPDGDSITLSPQLVQEVGTGGGLLFVSGSVLRYLAPAVPGVYTAVYEITGPGGGAAQAQLTLNVREVVDTSNRAPSPRTVTARAFAGDEIEIAIPLEGIDPDGDPVQLLGQETSPERGAVTAVGDSSFTYRAGDYSAGTDEFRYTVADGLGARATGLVRVGIVPRTGALPAPVAVEDHVAVRPGRSVLVPVLENDIDPAGTELVVVAAEPGEATVQAEIVEGDAVRVTPPDRAGRYGVVYTIENRFGGRSSNYITVVVDPEAPLARPVVRDTALELADILDRDEVDVDVLANVFFADGPVSQLRLSLVPGFSANAEITDDGTVRVAVAQRRQVIPFAVAHPADTSIVSYAFIKVPGLADALPQLDRTAPPLTVVSGDELIVPLNDRVISVGGSVRITDTARVVATHSDGSNPVVDSETLRFVSAPLYFGPASITVEVTDGRRADDPEGRVATLVVPITVMPQENQPPQFRGALVDFEPGQERTFDLLRLTTYPYPHDLGELRFSILDPRPSGFDVSLSERTLTVRAHESTPKGTAAAVSIGVADAAADGTSGRIRMRVVASSRPLAKPAPDTATVKRGGSTSVDVLANDLAGNPFPGSPLTVTAIRGIDGASLPAGITVAPGGGGSVLAVSASAQGEPIDATLQYRVEDATRDPERAVWGTVTISVQDVPGSMTPPVRAAGAHQDGSLTLQLTAPPANNSPIVRYEVSSNSNGGYRHDCGATLRCTLTDLVPGARYEFVVVAVNGIGASQPSAASAPLGSDYLPAAPARVTATATAAAPSGGAVDVSWAAVPDPSPGSAVIDYVIIATGADGHVVRREAPRGTTATNMVLRPGVDYTVTVHARNGAHAGAEEWRRGSAVVRPVGPPSPTEPAPSAASLPDGSGRIVVQWGPSRPNGAASVTYSVARFDAGAALPAACSPGSAKPGQISGAAVSSGWVDSDTSDGAGYRYVVYSDNGLYCTVSASPPVESKRPPGEGRGSVSVQAHGDTGQFDVRVDALGVASGTAVRYEARLGGGAWRPVAVGDWLTSAADASVYGVAQRVEIRGCRDSGSQFCGAASSPMSVTPVNTRVASMTTCTPGELPVAAPPANANSGQVTYRFSYADAQGVFGAFAFDERDRVPVGATQVRVRATVSLGGERYTDPAFGGAFACQ</sequence>
<dbReference type="Proteomes" id="UP001321506">
    <property type="component" value="Unassembled WGS sequence"/>
</dbReference>